<evidence type="ECO:0000256" key="2">
    <source>
        <dbReference type="ARBA" id="ARBA00004370"/>
    </source>
</evidence>
<evidence type="ECO:0000313" key="15">
    <source>
        <dbReference type="Proteomes" id="UP001218218"/>
    </source>
</evidence>
<evidence type="ECO:0000256" key="10">
    <source>
        <dbReference type="ARBA" id="ARBA00023004"/>
    </source>
</evidence>
<keyword evidence="9" id="KW-0560">Oxidoreductase</keyword>
<dbReference type="SUPFAM" id="SSF48264">
    <property type="entry name" value="Cytochrome P450"/>
    <property type="match status" value="1"/>
</dbReference>
<dbReference type="InterPro" id="IPR002401">
    <property type="entry name" value="Cyt_P450_E_grp-I"/>
</dbReference>
<evidence type="ECO:0000256" key="1">
    <source>
        <dbReference type="ARBA" id="ARBA00001971"/>
    </source>
</evidence>
<proteinExistence type="inferred from homology"/>
<gene>
    <name evidence="14" type="ORF">DFH08DRAFT_1022124</name>
</gene>
<comment type="subcellular location">
    <subcellularLocation>
        <location evidence="2">Membrane</location>
    </subcellularLocation>
</comment>
<evidence type="ECO:0000256" key="8">
    <source>
        <dbReference type="ARBA" id="ARBA00022989"/>
    </source>
</evidence>
<keyword evidence="5 13" id="KW-0349">Heme</keyword>
<comment type="caution">
    <text evidence="14">The sequence shown here is derived from an EMBL/GenBank/DDBJ whole genome shotgun (WGS) entry which is preliminary data.</text>
</comment>
<dbReference type="Pfam" id="PF00067">
    <property type="entry name" value="p450"/>
    <property type="match status" value="1"/>
</dbReference>
<dbReference type="Proteomes" id="UP001218218">
    <property type="component" value="Unassembled WGS sequence"/>
</dbReference>
<dbReference type="GO" id="GO:0016705">
    <property type="term" value="F:oxidoreductase activity, acting on paired donors, with incorporation or reduction of molecular oxygen"/>
    <property type="evidence" value="ECO:0007669"/>
    <property type="project" value="InterPro"/>
</dbReference>
<dbReference type="PANTHER" id="PTHR24305">
    <property type="entry name" value="CYTOCHROME P450"/>
    <property type="match status" value="1"/>
</dbReference>
<dbReference type="Gene3D" id="1.10.630.10">
    <property type="entry name" value="Cytochrome P450"/>
    <property type="match status" value="1"/>
</dbReference>
<keyword evidence="7 13" id="KW-0479">Metal-binding</keyword>
<comment type="similarity">
    <text evidence="4">Belongs to the cytochrome P450 family.</text>
</comment>
<dbReference type="GO" id="GO:0004497">
    <property type="term" value="F:monooxygenase activity"/>
    <property type="evidence" value="ECO:0007669"/>
    <property type="project" value="UniProtKB-KW"/>
</dbReference>
<dbReference type="GO" id="GO:0005506">
    <property type="term" value="F:iron ion binding"/>
    <property type="evidence" value="ECO:0007669"/>
    <property type="project" value="InterPro"/>
</dbReference>
<keyword evidence="11" id="KW-0503">Monooxygenase</keyword>
<dbReference type="GO" id="GO:0016020">
    <property type="term" value="C:membrane"/>
    <property type="evidence" value="ECO:0007669"/>
    <property type="project" value="UniProtKB-SubCell"/>
</dbReference>
<dbReference type="PRINTS" id="PR00463">
    <property type="entry name" value="EP450I"/>
</dbReference>
<evidence type="ECO:0000256" key="5">
    <source>
        <dbReference type="ARBA" id="ARBA00022617"/>
    </source>
</evidence>
<feature type="binding site" description="axial binding residue" evidence="13">
    <location>
        <position position="385"/>
    </location>
    <ligand>
        <name>heme</name>
        <dbReference type="ChEBI" id="CHEBI:30413"/>
    </ligand>
    <ligandPart>
        <name>Fe</name>
        <dbReference type="ChEBI" id="CHEBI:18248"/>
    </ligandPart>
</feature>
<evidence type="ECO:0000256" key="11">
    <source>
        <dbReference type="ARBA" id="ARBA00023033"/>
    </source>
</evidence>
<keyword evidence="8" id="KW-1133">Transmembrane helix</keyword>
<evidence type="ECO:0000256" key="4">
    <source>
        <dbReference type="ARBA" id="ARBA00010617"/>
    </source>
</evidence>
<reference evidence="14" key="1">
    <citation type="submission" date="2023-03" db="EMBL/GenBank/DDBJ databases">
        <title>Massive genome expansion in bonnet fungi (Mycena s.s.) driven by repeated elements and novel gene families across ecological guilds.</title>
        <authorList>
            <consortium name="Lawrence Berkeley National Laboratory"/>
            <person name="Harder C.B."/>
            <person name="Miyauchi S."/>
            <person name="Viragh M."/>
            <person name="Kuo A."/>
            <person name="Thoen E."/>
            <person name="Andreopoulos B."/>
            <person name="Lu D."/>
            <person name="Skrede I."/>
            <person name="Drula E."/>
            <person name="Henrissat B."/>
            <person name="Morin E."/>
            <person name="Kohler A."/>
            <person name="Barry K."/>
            <person name="LaButti K."/>
            <person name="Morin E."/>
            <person name="Salamov A."/>
            <person name="Lipzen A."/>
            <person name="Mereny Z."/>
            <person name="Hegedus B."/>
            <person name="Baldrian P."/>
            <person name="Stursova M."/>
            <person name="Weitz H."/>
            <person name="Taylor A."/>
            <person name="Grigoriev I.V."/>
            <person name="Nagy L.G."/>
            <person name="Martin F."/>
            <person name="Kauserud H."/>
        </authorList>
    </citation>
    <scope>NUCLEOTIDE SEQUENCE</scope>
    <source>
        <strain evidence="14">CBHHK002</strain>
    </source>
</reference>
<dbReference type="EMBL" id="JARIHO010000036">
    <property type="protein sequence ID" value="KAJ7330996.1"/>
    <property type="molecule type" value="Genomic_DNA"/>
</dbReference>
<dbReference type="InterPro" id="IPR050121">
    <property type="entry name" value="Cytochrome_P450_monoxygenase"/>
</dbReference>
<name>A0AAD6ZPU0_9AGAR</name>
<dbReference type="PRINTS" id="PR00385">
    <property type="entry name" value="P450"/>
</dbReference>
<evidence type="ECO:0000256" key="9">
    <source>
        <dbReference type="ARBA" id="ARBA00023002"/>
    </source>
</evidence>
<dbReference type="InterPro" id="IPR001128">
    <property type="entry name" value="Cyt_P450"/>
</dbReference>
<dbReference type="AlphaFoldDB" id="A0AAD6ZPU0"/>
<comment type="pathway">
    <text evidence="3">Secondary metabolite biosynthesis; terpenoid biosynthesis.</text>
</comment>
<sequence length="427" mass="47054">MIAPTYGEYERLKTYGSGYSLKGCFDPLASQYILSSPHIGLSPTLQNMGNLVFGEGNLFVMRGKEHKRLRNEFNTAFTAGTTHSYTPMLERVGHGVADKLELTSDTASINIMPVINNAALTAMTEAALGYLVDDFEDRYVSANAQIMAAASDLSPGKILADALGTYLPEWILHAAVKLPTRTFNTDLAQQGSDITGDIFGALLNPDRSDTTRTPSTGEEIITQTQLLMIAGHETTATTVAFAFWELARNEQCQDMLRAEIHWTVGEAGSGNIPYDRMPLLNAFIKEVLRLYPAEPFTERMALQDTIMPLSETITTATGDQISQVPLHKGDILIADITSYQRLESRWGEDAHEFRPFRWIDGEVSKGEAVGPYANLLTFLGGPYICLEWRLAILEMQILISELVGNFAFAIPENDPITVRLANTLPPP</sequence>
<organism evidence="14 15">
    <name type="scientific">Mycena albidolilacea</name>
    <dbReference type="NCBI Taxonomy" id="1033008"/>
    <lineage>
        <taxon>Eukaryota</taxon>
        <taxon>Fungi</taxon>
        <taxon>Dikarya</taxon>
        <taxon>Basidiomycota</taxon>
        <taxon>Agaricomycotina</taxon>
        <taxon>Agaricomycetes</taxon>
        <taxon>Agaricomycetidae</taxon>
        <taxon>Agaricales</taxon>
        <taxon>Marasmiineae</taxon>
        <taxon>Mycenaceae</taxon>
        <taxon>Mycena</taxon>
    </lineage>
</organism>
<evidence type="ECO:0000256" key="12">
    <source>
        <dbReference type="ARBA" id="ARBA00023136"/>
    </source>
</evidence>
<keyword evidence="6" id="KW-0812">Transmembrane</keyword>
<keyword evidence="10 13" id="KW-0408">Iron</keyword>
<evidence type="ECO:0000256" key="7">
    <source>
        <dbReference type="ARBA" id="ARBA00022723"/>
    </source>
</evidence>
<keyword evidence="12" id="KW-0472">Membrane</keyword>
<comment type="cofactor">
    <cofactor evidence="1 13">
        <name>heme</name>
        <dbReference type="ChEBI" id="CHEBI:30413"/>
    </cofactor>
</comment>
<evidence type="ECO:0000313" key="14">
    <source>
        <dbReference type="EMBL" id="KAJ7330996.1"/>
    </source>
</evidence>
<keyword evidence="15" id="KW-1185">Reference proteome</keyword>
<evidence type="ECO:0000256" key="3">
    <source>
        <dbReference type="ARBA" id="ARBA00004721"/>
    </source>
</evidence>
<dbReference type="GO" id="GO:0020037">
    <property type="term" value="F:heme binding"/>
    <property type="evidence" value="ECO:0007669"/>
    <property type="project" value="InterPro"/>
</dbReference>
<evidence type="ECO:0000256" key="13">
    <source>
        <dbReference type="PIRSR" id="PIRSR602401-1"/>
    </source>
</evidence>
<dbReference type="InterPro" id="IPR036396">
    <property type="entry name" value="Cyt_P450_sf"/>
</dbReference>
<accession>A0AAD6ZPU0</accession>
<evidence type="ECO:0000256" key="6">
    <source>
        <dbReference type="ARBA" id="ARBA00022692"/>
    </source>
</evidence>
<protein>
    <submittedName>
        <fullName evidence="14">Cytochrome P450</fullName>
    </submittedName>
</protein>
<dbReference type="PANTHER" id="PTHR24305:SF166">
    <property type="entry name" value="CYTOCHROME P450 12A4, MITOCHONDRIAL-RELATED"/>
    <property type="match status" value="1"/>
</dbReference>